<proteinExistence type="predicted"/>
<evidence type="ECO:0000313" key="1">
    <source>
        <dbReference type="EMBL" id="AAC27232.1"/>
    </source>
</evidence>
<sequence length="69" mass="8111">MSEKYYVVKLSKEVKIDFGGLDYIIAFGYEKIEEDMYRHGHTPILITPSKELAKNTLRALNEQLRKQSY</sequence>
<name>O80154_9CAUD</name>
<dbReference type="PIR" id="T03361">
    <property type="entry name" value="T03361"/>
</dbReference>
<keyword evidence="2" id="KW-1185">Reference proteome</keyword>
<reference evidence="1 2" key="1">
    <citation type="journal article" date="2002" name="Microbiology">
        <title>Sequence analysis of the lactococcal bacteriophage bIL170: insights into structural proteins and HNH endonucleases in dairy phages.</title>
        <authorList>
            <person name="Crutz-Le Coq A.M."/>
            <person name="Cesselin B."/>
            <person name="Commissaire J."/>
            <person name="Anba J."/>
        </authorList>
    </citation>
    <scope>NUCLEOTIDE SEQUENCE</scope>
</reference>
<dbReference type="GeneID" id="1261827"/>
<dbReference type="Proteomes" id="UP000000368">
    <property type="component" value="Genome"/>
</dbReference>
<dbReference type="EMBL" id="AF009630">
    <property type="protein sequence ID" value="AAC27232.1"/>
    <property type="molecule type" value="Genomic_DNA"/>
</dbReference>
<evidence type="ECO:0000313" key="2">
    <source>
        <dbReference type="Proteomes" id="UP000000368"/>
    </source>
</evidence>
<dbReference type="KEGG" id="vg:1261827"/>
<protein>
    <submittedName>
        <fullName evidence="1">E6</fullName>
    </submittedName>
</protein>
<accession>O80154</accession>
<dbReference type="OrthoDB" id="35184at10239"/>
<dbReference type="RefSeq" id="NP_047167.1">
    <property type="nucleotide sequence ID" value="NC_001909.1"/>
</dbReference>
<organism evidence="1 2">
    <name type="scientific">Lactococcus phage bIL170</name>
    <dbReference type="NCBI Taxonomy" id="2898539"/>
    <lineage>
        <taxon>Viruses</taxon>
        <taxon>Duplodnaviria</taxon>
        <taxon>Heunggongvirae</taxon>
        <taxon>Uroviricota</taxon>
        <taxon>Caudoviricetes</taxon>
        <taxon>Skunavirus</taxon>
        <taxon>Skunavirus bIL170</taxon>
    </lineage>
</organism>